<dbReference type="Proteomes" id="UP000226525">
    <property type="component" value="Unassembled WGS sequence"/>
</dbReference>
<evidence type="ECO:0000313" key="1">
    <source>
        <dbReference type="EMBL" id="MAH62794.1"/>
    </source>
</evidence>
<reference evidence="2" key="1">
    <citation type="submission" date="2017-09" db="EMBL/GenBank/DDBJ databases">
        <title>The Reconstruction of 2,631 Draft Metagenome-Assembled Genomes from the Global Oceans.</title>
        <authorList>
            <person name="Tully B.J."/>
            <person name="Graham E.D."/>
            <person name="Heidelberg J.F."/>
        </authorList>
    </citation>
    <scope>NUCLEOTIDE SEQUENCE [LARGE SCALE GENOMIC DNA]</scope>
</reference>
<organism evidence="1 2">
    <name type="scientific">SAR324 cluster bacterium</name>
    <dbReference type="NCBI Taxonomy" id="2024889"/>
    <lineage>
        <taxon>Bacteria</taxon>
        <taxon>Deltaproteobacteria</taxon>
        <taxon>SAR324 cluster</taxon>
    </lineage>
</organism>
<dbReference type="InterPro" id="IPR035919">
    <property type="entry name" value="EAL_sf"/>
</dbReference>
<accession>A0A2D6YI12</accession>
<dbReference type="AlphaFoldDB" id="A0A2D6YI12"/>
<dbReference type="EMBL" id="NZEX01000052">
    <property type="protein sequence ID" value="MAH62794.1"/>
    <property type="molecule type" value="Genomic_DNA"/>
</dbReference>
<evidence type="ECO:0000313" key="2">
    <source>
        <dbReference type="Proteomes" id="UP000226525"/>
    </source>
</evidence>
<evidence type="ECO:0008006" key="3">
    <source>
        <dbReference type="Google" id="ProtNLM"/>
    </source>
</evidence>
<gene>
    <name evidence="1" type="ORF">CMN54_04955</name>
</gene>
<comment type="caution">
    <text evidence="1">The sequence shown here is derived from an EMBL/GenBank/DDBJ whole genome shotgun (WGS) entry which is preliminary data.</text>
</comment>
<sequence>MNQISDGFWSETAWQAVEPEHLARSVVTPLPPSLPFPCFPDVVAELLGTLLEEEWSSLSERARQYLKWLAIKAESIDALAPKSPQSPTKGFELLAMDRSGQSFGKIVKQCKELEIPSVLLRFSSLIATFLTIRLLRRQMKMDNQPMPALMFTQNVDADYLNYPRALKNLLKLFPEYQSMFYFEVNELITPDYLPTIRNLSQDLGIRLALDDSNKMNQDVHNGLIDLADWIKIDFQATRVLEDYLQQGLGNRLLEHYENYGRGNNSPVIVFEGLGETSLLKYFLEENWDNSETAIYYQSRERLPLPPWDRYFGMIQDYLPEDYGLFFKGLLQE</sequence>
<dbReference type="SUPFAM" id="SSF141868">
    <property type="entry name" value="EAL domain-like"/>
    <property type="match status" value="1"/>
</dbReference>
<proteinExistence type="predicted"/>
<protein>
    <recommendedName>
        <fullName evidence="3">EAL domain-containing protein</fullName>
    </recommendedName>
</protein>
<name>A0A2D6YI12_9DELT</name>